<dbReference type="Proteomes" id="UP000564496">
    <property type="component" value="Unassembled WGS sequence"/>
</dbReference>
<proteinExistence type="predicted"/>
<evidence type="ECO:0000313" key="1">
    <source>
        <dbReference type="EMBL" id="NYI76216.1"/>
    </source>
</evidence>
<gene>
    <name evidence="1" type="ORF">BJ988_000864</name>
</gene>
<keyword evidence="2" id="KW-1185">Reference proteome</keyword>
<dbReference type="AlphaFoldDB" id="A0A7Z0DJ21"/>
<dbReference type="RefSeq" id="WP_179656883.1">
    <property type="nucleotide sequence ID" value="NZ_JACBZR010000001.1"/>
</dbReference>
<accession>A0A7Z0DJ21</accession>
<organism evidence="1 2">
    <name type="scientific">Nocardioides panzhihuensis</name>
    <dbReference type="NCBI Taxonomy" id="860243"/>
    <lineage>
        <taxon>Bacteria</taxon>
        <taxon>Bacillati</taxon>
        <taxon>Actinomycetota</taxon>
        <taxon>Actinomycetes</taxon>
        <taxon>Propionibacteriales</taxon>
        <taxon>Nocardioidaceae</taxon>
        <taxon>Nocardioides</taxon>
    </lineage>
</organism>
<reference evidence="1 2" key="1">
    <citation type="submission" date="2020-07" db="EMBL/GenBank/DDBJ databases">
        <title>Sequencing the genomes of 1000 actinobacteria strains.</title>
        <authorList>
            <person name="Klenk H.-P."/>
        </authorList>
    </citation>
    <scope>NUCLEOTIDE SEQUENCE [LARGE SCALE GENOMIC DNA]</scope>
    <source>
        <strain evidence="1 2">DSM 26487</strain>
    </source>
</reference>
<name>A0A7Z0DJ21_9ACTN</name>
<dbReference type="EMBL" id="JACBZR010000001">
    <property type="protein sequence ID" value="NYI76216.1"/>
    <property type="molecule type" value="Genomic_DNA"/>
</dbReference>
<comment type="caution">
    <text evidence="1">The sequence shown here is derived from an EMBL/GenBank/DDBJ whole genome shotgun (WGS) entry which is preliminary data.</text>
</comment>
<evidence type="ECO:0000313" key="2">
    <source>
        <dbReference type="Proteomes" id="UP000564496"/>
    </source>
</evidence>
<sequence length="78" mass="8581">MSTAAAAQVAVLFAARTAGRMAGPFLRPIQLLIAWPVASQLAARHNAKAAEEELLLRRAEREEVEHFLRLLASERMSV</sequence>
<protein>
    <submittedName>
        <fullName evidence="1">Uncharacterized protein</fullName>
    </submittedName>
</protein>